<organism evidence="10 11">
    <name type="scientific">Candidatus Viadribacter manganicus</name>
    <dbReference type="NCBI Taxonomy" id="1759059"/>
    <lineage>
        <taxon>Bacteria</taxon>
        <taxon>Pseudomonadati</taxon>
        <taxon>Pseudomonadota</taxon>
        <taxon>Alphaproteobacteria</taxon>
        <taxon>Hyphomonadales</taxon>
        <taxon>Hyphomonadaceae</taxon>
        <taxon>Candidatus Viadribacter</taxon>
    </lineage>
</organism>
<keyword evidence="5 8" id="KW-0460">Magnesium</keyword>
<accession>A0A1B1AHJ8</accession>
<feature type="binding site" evidence="8">
    <location>
        <position position="76"/>
    </location>
    <ligand>
        <name>GTP</name>
        <dbReference type="ChEBI" id="CHEBI:37565"/>
    </ligand>
</feature>
<dbReference type="PANTHER" id="PTHR19136">
    <property type="entry name" value="MOLYBDENUM COFACTOR GUANYLYLTRANSFERASE"/>
    <property type="match status" value="1"/>
</dbReference>
<evidence type="ECO:0000256" key="8">
    <source>
        <dbReference type="HAMAP-Rule" id="MF_00316"/>
    </source>
</evidence>
<feature type="binding site" evidence="8">
    <location>
        <position position="109"/>
    </location>
    <ligand>
        <name>GTP</name>
        <dbReference type="ChEBI" id="CHEBI:37565"/>
    </ligand>
</feature>
<dbReference type="SUPFAM" id="SSF53448">
    <property type="entry name" value="Nucleotide-diphospho-sugar transferases"/>
    <property type="match status" value="1"/>
</dbReference>
<feature type="binding site" evidence="8">
    <location>
        <position position="28"/>
    </location>
    <ligand>
        <name>GTP</name>
        <dbReference type="ChEBI" id="CHEBI:37565"/>
    </ligand>
</feature>
<keyword evidence="2 8" id="KW-0808">Transferase</keyword>
<evidence type="ECO:0000313" key="11">
    <source>
        <dbReference type="Proteomes" id="UP000092498"/>
    </source>
</evidence>
<evidence type="ECO:0000313" key="10">
    <source>
        <dbReference type="EMBL" id="ANP46010.1"/>
    </source>
</evidence>
<dbReference type="Gene3D" id="3.90.550.10">
    <property type="entry name" value="Spore Coat Polysaccharide Biosynthesis Protein SpsA, Chain A"/>
    <property type="match status" value="1"/>
</dbReference>
<keyword evidence="11" id="KW-1185">Reference proteome</keyword>
<evidence type="ECO:0000256" key="2">
    <source>
        <dbReference type="ARBA" id="ARBA00022679"/>
    </source>
</evidence>
<dbReference type="KEGG" id="cbot:ATE48_08800"/>
<dbReference type="InParanoid" id="A0A1B1AHJ8"/>
<comment type="similarity">
    <text evidence="8">Belongs to the MobA family.</text>
</comment>
<dbReference type="GO" id="GO:0046872">
    <property type="term" value="F:metal ion binding"/>
    <property type="evidence" value="ECO:0007669"/>
    <property type="project" value="UniProtKB-KW"/>
</dbReference>
<dbReference type="RefSeq" id="WP_066770260.1">
    <property type="nucleotide sequence ID" value="NZ_CP013244.1"/>
</dbReference>
<feature type="binding site" evidence="8">
    <location>
        <begin position="16"/>
        <end position="18"/>
    </location>
    <ligand>
        <name>GTP</name>
        <dbReference type="ChEBI" id="CHEBI:37565"/>
    </ligand>
</feature>
<evidence type="ECO:0000256" key="1">
    <source>
        <dbReference type="ARBA" id="ARBA00022490"/>
    </source>
</evidence>
<dbReference type="InterPro" id="IPR013482">
    <property type="entry name" value="Molybde_CF_guanTrfase"/>
</dbReference>
<dbReference type="EMBL" id="CP013244">
    <property type="protein sequence ID" value="ANP46010.1"/>
    <property type="molecule type" value="Genomic_DNA"/>
</dbReference>
<dbReference type="STRING" id="1759059.ATE48_08800"/>
<dbReference type="Pfam" id="PF12804">
    <property type="entry name" value="NTP_transf_3"/>
    <property type="match status" value="1"/>
</dbReference>
<reference evidence="10 11" key="1">
    <citation type="submission" date="2015-11" db="EMBL/GenBank/DDBJ databases">
        <title>Whole-Genome Sequence of Candidatus Oderbacter manganicum from the National Park Lower Oder Valley, Germany.</title>
        <authorList>
            <person name="Braun B."/>
            <person name="Liere K."/>
            <person name="Szewzyk U."/>
        </authorList>
    </citation>
    <scope>NUCLEOTIDE SEQUENCE [LARGE SCALE GENOMIC DNA]</scope>
    <source>
        <strain evidence="10 11">OTSz_A_272</strain>
    </source>
</reference>
<keyword evidence="3 8" id="KW-0479">Metal-binding</keyword>
<dbReference type="GO" id="GO:0061603">
    <property type="term" value="F:molybdenum cofactor guanylyltransferase activity"/>
    <property type="evidence" value="ECO:0007669"/>
    <property type="project" value="UniProtKB-EC"/>
</dbReference>
<gene>
    <name evidence="8" type="primary">mobA</name>
    <name evidence="10" type="ORF">ATE48_08800</name>
</gene>
<keyword evidence="6 8" id="KW-0342">GTP-binding</keyword>
<comment type="domain">
    <text evidence="8">The N-terminal domain determines nucleotide recognition and specific binding, while the C-terminal domain determines the specific binding to the target protein.</text>
</comment>
<keyword evidence="7 8" id="KW-0501">Molybdenum cofactor biosynthesis</keyword>
<comment type="cofactor">
    <cofactor evidence="8">
        <name>Mg(2+)</name>
        <dbReference type="ChEBI" id="CHEBI:18420"/>
    </cofactor>
</comment>
<protein>
    <recommendedName>
        <fullName evidence="8">Molybdenum cofactor guanylyltransferase</fullName>
        <shortName evidence="8">MoCo guanylyltransferase</shortName>
        <ecNumber evidence="8">2.7.7.77</ecNumber>
    </recommendedName>
    <alternativeName>
        <fullName evidence="8">GTP:molybdopterin guanylyltransferase</fullName>
    </alternativeName>
    <alternativeName>
        <fullName evidence="8">Mo-MPT guanylyltransferase</fullName>
    </alternativeName>
    <alternativeName>
        <fullName evidence="8">Molybdopterin guanylyltransferase</fullName>
    </alternativeName>
    <alternativeName>
        <fullName evidence="8">Molybdopterin-guanine dinucleotide synthase</fullName>
        <shortName evidence="8">MGD synthase</shortName>
    </alternativeName>
</protein>
<dbReference type="InterPro" id="IPR029044">
    <property type="entry name" value="Nucleotide-diphossugar_trans"/>
</dbReference>
<evidence type="ECO:0000256" key="5">
    <source>
        <dbReference type="ARBA" id="ARBA00022842"/>
    </source>
</evidence>
<dbReference type="FunCoup" id="A0A1B1AHJ8">
    <property type="interactions" value="77"/>
</dbReference>
<dbReference type="EC" id="2.7.7.77" evidence="8"/>
<comment type="subunit">
    <text evidence="8">Monomer.</text>
</comment>
<evidence type="ECO:0000259" key="9">
    <source>
        <dbReference type="Pfam" id="PF12804"/>
    </source>
</evidence>
<feature type="binding site" evidence="8">
    <location>
        <position position="109"/>
    </location>
    <ligand>
        <name>Mg(2+)</name>
        <dbReference type="ChEBI" id="CHEBI:18420"/>
    </ligand>
</feature>
<dbReference type="PANTHER" id="PTHR19136:SF81">
    <property type="entry name" value="MOLYBDENUM COFACTOR GUANYLYLTRANSFERASE"/>
    <property type="match status" value="1"/>
</dbReference>
<proteinExistence type="inferred from homology"/>
<dbReference type="GO" id="GO:0005737">
    <property type="term" value="C:cytoplasm"/>
    <property type="evidence" value="ECO:0007669"/>
    <property type="project" value="UniProtKB-SubCell"/>
</dbReference>
<feature type="domain" description="MobA-like NTP transferase" evidence="9">
    <location>
        <begin position="13"/>
        <end position="173"/>
    </location>
</feature>
<sequence>MTESHPTTERVGGMLLAGGQSRRFGAEKAVARFGETLMMDAVAERFARFADFAISARPGSAAATRATRLHATILNDDPSLPSGPLAGVLEGLKWAHARNLDFLATAPCDAPLLPTDVFERLLDAIGLAPAAFAVTSVGDHPLCAVWQVALQTPLEHSLRGGVHPSVRSFLAEQHAERVWFDDARAFANANTADALLALERPA</sequence>
<dbReference type="Proteomes" id="UP000092498">
    <property type="component" value="Chromosome"/>
</dbReference>
<keyword evidence="1 8" id="KW-0963">Cytoplasm</keyword>
<dbReference type="CDD" id="cd02503">
    <property type="entry name" value="MobA"/>
    <property type="match status" value="1"/>
</dbReference>
<evidence type="ECO:0000256" key="6">
    <source>
        <dbReference type="ARBA" id="ARBA00023134"/>
    </source>
</evidence>
<dbReference type="AlphaFoldDB" id="A0A1B1AHJ8"/>
<dbReference type="InterPro" id="IPR025877">
    <property type="entry name" value="MobA-like_NTP_Trfase"/>
</dbReference>
<evidence type="ECO:0000256" key="3">
    <source>
        <dbReference type="ARBA" id="ARBA00022723"/>
    </source>
</evidence>
<comment type="catalytic activity">
    <reaction evidence="8">
        <text>Mo-molybdopterin + GTP + H(+) = Mo-molybdopterin guanine dinucleotide + diphosphate</text>
        <dbReference type="Rhea" id="RHEA:34243"/>
        <dbReference type="ChEBI" id="CHEBI:15378"/>
        <dbReference type="ChEBI" id="CHEBI:33019"/>
        <dbReference type="ChEBI" id="CHEBI:37565"/>
        <dbReference type="ChEBI" id="CHEBI:71302"/>
        <dbReference type="ChEBI" id="CHEBI:71310"/>
        <dbReference type="EC" id="2.7.7.77"/>
    </reaction>
</comment>
<keyword evidence="4 8" id="KW-0547">Nucleotide-binding</keyword>
<dbReference type="GO" id="GO:0005525">
    <property type="term" value="F:GTP binding"/>
    <property type="evidence" value="ECO:0007669"/>
    <property type="project" value="UniProtKB-UniRule"/>
</dbReference>
<evidence type="ECO:0000256" key="4">
    <source>
        <dbReference type="ARBA" id="ARBA00022741"/>
    </source>
</evidence>
<evidence type="ECO:0000256" key="7">
    <source>
        <dbReference type="ARBA" id="ARBA00023150"/>
    </source>
</evidence>
<dbReference type="HAMAP" id="MF_00316">
    <property type="entry name" value="MobA"/>
    <property type="match status" value="1"/>
</dbReference>
<comment type="caution">
    <text evidence="8">Lacks conserved residue(s) required for the propagation of feature annotation.</text>
</comment>
<comment type="function">
    <text evidence="8">Transfers a GMP moiety from GTP to Mo-molybdopterin (Mo-MPT) cofactor (Moco or molybdenum cofactor) to form Mo-molybdopterin guanine dinucleotide (Mo-MGD) cofactor.</text>
</comment>
<dbReference type="GO" id="GO:1902758">
    <property type="term" value="P:bis(molybdopterin guanine dinucleotide)molybdenum biosynthetic process"/>
    <property type="evidence" value="ECO:0007669"/>
    <property type="project" value="TreeGrafter"/>
</dbReference>
<name>A0A1B1AHJ8_9PROT</name>
<comment type="subcellular location">
    <subcellularLocation>
        <location evidence="8">Cytoplasm</location>
    </subcellularLocation>
</comment>